<proteinExistence type="predicted"/>
<name>A0ABQ6A6Z4_9PROT</name>
<dbReference type="InterPro" id="IPR002622">
    <property type="entry name" value="Transposase_14"/>
</dbReference>
<evidence type="ECO:0000259" key="1">
    <source>
        <dbReference type="Pfam" id="PF01710"/>
    </source>
</evidence>
<dbReference type="Proteomes" id="UP001156641">
    <property type="component" value="Unassembled WGS sequence"/>
</dbReference>
<feature type="domain" description="Transposase Synechocystis PCC 6803" evidence="1">
    <location>
        <begin position="1"/>
        <end position="102"/>
    </location>
</feature>
<accession>A0ABQ6A6Z4</accession>
<comment type="caution">
    <text evidence="2">The sequence shown here is derived from an EMBL/GenBank/DDBJ whole genome shotgun (WGS) entry which is preliminary data.</text>
</comment>
<keyword evidence="3" id="KW-1185">Reference proteome</keyword>
<sequence length="104" mass="11773">MSYSVDLRERVVGYVRGGGGLTEAARLFQVSRPTLYRWLGAPDLHPRPAKERRRKLDKASLLVHVRDFPEALLRERAAHFGVTINAIWAALKKLAITKKNDPVL</sequence>
<organism evidence="2 3">
    <name type="scientific">Acidocella aquatica</name>
    <dbReference type="NCBI Taxonomy" id="1922313"/>
    <lineage>
        <taxon>Bacteria</taxon>
        <taxon>Pseudomonadati</taxon>
        <taxon>Pseudomonadota</taxon>
        <taxon>Alphaproteobacteria</taxon>
        <taxon>Acetobacterales</taxon>
        <taxon>Acidocellaceae</taxon>
        <taxon>Acidocella</taxon>
    </lineage>
</organism>
<evidence type="ECO:0000313" key="3">
    <source>
        <dbReference type="Proteomes" id="UP001156641"/>
    </source>
</evidence>
<dbReference type="Pfam" id="PF01710">
    <property type="entry name" value="HTH_Tnp_IS630"/>
    <property type="match status" value="1"/>
</dbReference>
<dbReference type="EMBL" id="BSOS01000080">
    <property type="protein sequence ID" value="GLR68211.1"/>
    <property type="molecule type" value="Genomic_DNA"/>
</dbReference>
<dbReference type="InterPro" id="IPR009057">
    <property type="entry name" value="Homeodomain-like_sf"/>
</dbReference>
<gene>
    <name evidence="2" type="ORF">GCM10010909_28920</name>
</gene>
<reference evidence="3" key="1">
    <citation type="journal article" date="2019" name="Int. J. Syst. Evol. Microbiol.">
        <title>The Global Catalogue of Microorganisms (GCM) 10K type strain sequencing project: providing services to taxonomists for standard genome sequencing and annotation.</title>
        <authorList>
            <consortium name="The Broad Institute Genomics Platform"/>
            <consortium name="The Broad Institute Genome Sequencing Center for Infectious Disease"/>
            <person name="Wu L."/>
            <person name="Ma J."/>
        </authorList>
    </citation>
    <scope>NUCLEOTIDE SEQUENCE [LARGE SCALE GENOMIC DNA]</scope>
    <source>
        <strain evidence="3">NBRC 112502</strain>
    </source>
</reference>
<dbReference type="SUPFAM" id="SSF46689">
    <property type="entry name" value="Homeodomain-like"/>
    <property type="match status" value="1"/>
</dbReference>
<evidence type="ECO:0000313" key="2">
    <source>
        <dbReference type="EMBL" id="GLR68211.1"/>
    </source>
</evidence>
<protein>
    <recommendedName>
        <fullName evidence="1">Transposase Synechocystis PCC 6803 domain-containing protein</fullName>
    </recommendedName>
</protein>